<reference evidence="2" key="1">
    <citation type="submission" date="2021-12" db="EMBL/GenBank/DDBJ databases">
        <authorList>
            <person name="Zaccaron A."/>
            <person name="Stergiopoulos I."/>
        </authorList>
    </citation>
    <scope>NUCLEOTIDE SEQUENCE</scope>
    <source>
        <strain evidence="2">Race5_Kim</strain>
    </source>
</reference>
<organism evidence="2 3">
    <name type="scientific">Passalora fulva</name>
    <name type="common">Tomato leaf mold</name>
    <name type="synonym">Cladosporium fulvum</name>
    <dbReference type="NCBI Taxonomy" id="5499"/>
    <lineage>
        <taxon>Eukaryota</taxon>
        <taxon>Fungi</taxon>
        <taxon>Dikarya</taxon>
        <taxon>Ascomycota</taxon>
        <taxon>Pezizomycotina</taxon>
        <taxon>Dothideomycetes</taxon>
        <taxon>Dothideomycetidae</taxon>
        <taxon>Mycosphaerellales</taxon>
        <taxon>Mycosphaerellaceae</taxon>
        <taxon>Fulvia</taxon>
    </lineage>
</organism>
<feature type="compositionally biased region" description="Acidic residues" evidence="1">
    <location>
        <begin position="181"/>
        <end position="194"/>
    </location>
</feature>
<evidence type="ECO:0000313" key="3">
    <source>
        <dbReference type="Proteomes" id="UP000756132"/>
    </source>
</evidence>
<evidence type="ECO:0000313" key="2">
    <source>
        <dbReference type="EMBL" id="UJO24139.1"/>
    </source>
</evidence>
<gene>
    <name evidence="2" type="ORF">CLAFUR5_13832</name>
</gene>
<reference evidence="2" key="2">
    <citation type="journal article" date="2022" name="Microb. Genom.">
        <title>A chromosome-scale genome assembly of the tomato pathogen Cladosporium fulvum reveals a compartmentalized genome architecture and the presence of a dispensable chromosome.</title>
        <authorList>
            <person name="Zaccaron A.Z."/>
            <person name="Chen L.H."/>
            <person name="Samaras A."/>
            <person name="Stergiopoulos I."/>
        </authorList>
    </citation>
    <scope>NUCLEOTIDE SEQUENCE</scope>
    <source>
        <strain evidence="2">Race5_Kim</strain>
    </source>
</reference>
<protein>
    <submittedName>
        <fullName evidence="2">Uncharacterized protein</fullName>
    </submittedName>
</protein>
<dbReference type="GeneID" id="71993710"/>
<sequence>MAPYTGGTIVVVPSCIGMIMLGDSIYGSVTGSKNVYLRFKVILQGGRIPILTVTVDFGNKFRSADIPLNRCTDIAIDFGRVRVNDWTDLNPKLEGWAEHGVTFKQQFLTGRIRGLPSKIEWSGASIEELGQNGKELIRLFEQDHKDISVLLVWDGRAETPSLEKFRKACEAGIEERLREDLEADNEATKEEDERDVLPKCDGKKRSAGSSLGESSEYQVVAKKPKAAGAKYEAAREARYEDLEINGLTSGAALKDLSDEKLDAMTFQLIEMLTGYSRERKKCQAEMV</sequence>
<dbReference type="AlphaFoldDB" id="A0A9Q8PKN4"/>
<dbReference type="KEGG" id="ffu:CLAFUR5_13832"/>
<feature type="region of interest" description="Disordered" evidence="1">
    <location>
        <begin position="180"/>
        <end position="213"/>
    </location>
</feature>
<feature type="compositionally biased region" description="Basic and acidic residues" evidence="1">
    <location>
        <begin position="195"/>
        <end position="204"/>
    </location>
</feature>
<dbReference type="RefSeq" id="XP_047768505.1">
    <property type="nucleotide sequence ID" value="XM_047912980.1"/>
</dbReference>
<dbReference type="EMBL" id="CP090174">
    <property type="protein sequence ID" value="UJO24139.1"/>
    <property type="molecule type" value="Genomic_DNA"/>
</dbReference>
<dbReference type="Proteomes" id="UP000756132">
    <property type="component" value="Chromosome 12"/>
</dbReference>
<proteinExistence type="predicted"/>
<keyword evidence="3" id="KW-1185">Reference proteome</keyword>
<evidence type="ECO:0000256" key="1">
    <source>
        <dbReference type="SAM" id="MobiDB-lite"/>
    </source>
</evidence>
<name>A0A9Q8PKN4_PASFU</name>
<accession>A0A9Q8PKN4</accession>